<proteinExistence type="predicted"/>
<dbReference type="EMBL" id="JACHNB010000001">
    <property type="protein sequence ID" value="MBB4743378.1"/>
    <property type="molecule type" value="Genomic_DNA"/>
</dbReference>
<dbReference type="AlphaFoldDB" id="A0A7W7H3Q3"/>
<organism evidence="2 3">
    <name type="scientific">Actinoplanes octamycinicus</name>
    <dbReference type="NCBI Taxonomy" id="135948"/>
    <lineage>
        <taxon>Bacteria</taxon>
        <taxon>Bacillati</taxon>
        <taxon>Actinomycetota</taxon>
        <taxon>Actinomycetes</taxon>
        <taxon>Micromonosporales</taxon>
        <taxon>Micromonosporaceae</taxon>
        <taxon>Actinoplanes</taxon>
    </lineage>
</organism>
<keyword evidence="3" id="KW-1185">Reference proteome</keyword>
<protein>
    <submittedName>
        <fullName evidence="2">CHAT domain-containing protein</fullName>
    </submittedName>
</protein>
<dbReference type="Proteomes" id="UP000546162">
    <property type="component" value="Unassembled WGS sequence"/>
</dbReference>
<sequence>MVASACETALGRIHDAEGAFGLHRSFAIAGAAAVVASLWNVPDRPTARLMTRFYRAYLRSGSAPEALAEAQREAAAQNRPATEWGAFICHGTP</sequence>
<reference evidence="2 3" key="1">
    <citation type="submission" date="2020-08" db="EMBL/GenBank/DDBJ databases">
        <title>Sequencing the genomes of 1000 actinobacteria strains.</title>
        <authorList>
            <person name="Klenk H.-P."/>
        </authorList>
    </citation>
    <scope>NUCLEOTIDE SEQUENCE [LARGE SCALE GENOMIC DNA]</scope>
    <source>
        <strain evidence="2 3">DSM 45809</strain>
    </source>
</reference>
<dbReference type="PANTHER" id="PTHR10098">
    <property type="entry name" value="RAPSYN-RELATED"/>
    <property type="match status" value="1"/>
</dbReference>
<dbReference type="Pfam" id="PF12770">
    <property type="entry name" value="CHAT"/>
    <property type="match status" value="1"/>
</dbReference>
<name>A0A7W7H3Q3_9ACTN</name>
<dbReference type="InterPro" id="IPR024983">
    <property type="entry name" value="CHAT_dom"/>
</dbReference>
<evidence type="ECO:0000313" key="2">
    <source>
        <dbReference type="EMBL" id="MBB4743378.1"/>
    </source>
</evidence>
<evidence type="ECO:0000259" key="1">
    <source>
        <dbReference type="Pfam" id="PF12770"/>
    </source>
</evidence>
<evidence type="ECO:0000313" key="3">
    <source>
        <dbReference type="Proteomes" id="UP000546162"/>
    </source>
</evidence>
<accession>A0A7W7H3Q3</accession>
<dbReference type="PANTHER" id="PTHR10098:SF108">
    <property type="entry name" value="TETRATRICOPEPTIDE REPEAT PROTEIN 28"/>
    <property type="match status" value="1"/>
</dbReference>
<feature type="domain" description="CHAT" evidence="1">
    <location>
        <begin position="4"/>
        <end position="91"/>
    </location>
</feature>
<comment type="caution">
    <text evidence="2">The sequence shown here is derived from an EMBL/GenBank/DDBJ whole genome shotgun (WGS) entry which is preliminary data.</text>
</comment>
<gene>
    <name evidence="2" type="ORF">BJY16_006837</name>
</gene>